<keyword evidence="8" id="KW-1185">Reference proteome</keyword>
<proteinExistence type="inferred from homology"/>
<evidence type="ECO:0000313" key="7">
    <source>
        <dbReference type="EMBL" id="CAG9805030.1"/>
    </source>
</evidence>
<dbReference type="Pfam" id="PF16672">
    <property type="entry name" value="LAMTOR5"/>
    <property type="match status" value="1"/>
</dbReference>
<sequence length="94" mass="10050">MEAKMDSILDAMMQRDQVTGVLIADNQGLSCGTRGMAHSQASGLITEISHQAAKIHPNLDAPVVILESENTSVTISKYGPHTGAIYKKKSPSKK</sequence>
<evidence type="ECO:0000313" key="8">
    <source>
        <dbReference type="Proteomes" id="UP001153620"/>
    </source>
</evidence>
<gene>
    <name evidence="7" type="ORF">CHIRRI_LOCUS7906</name>
</gene>
<dbReference type="FunFam" id="3.30.450.30:FF:000005">
    <property type="entry name" value="Ragulator complex protein LAMTOR5 homolog"/>
    <property type="match status" value="1"/>
</dbReference>
<evidence type="ECO:0000256" key="2">
    <source>
        <dbReference type="ARBA" id="ARBA00004496"/>
    </source>
</evidence>
<evidence type="ECO:0000256" key="4">
    <source>
        <dbReference type="ARBA" id="ARBA00022490"/>
    </source>
</evidence>
<evidence type="ECO:0000256" key="1">
    <source>
        <dbReference type="ARBA" id="ARBA00004371"/>
    </source>
</evidence>
<protein>
    <recommendedName>
        <fullName evidence="6">Late endosomal/lysosomal adaptor and MAPK and MTOR activator 5</fullName>
    </recommendedName>
</protein>
<reference evidence="7" key="1">
    <citation type="submission" date="2022-01" db="EMBL/GenBank/DDBJ databases">
        <authorList>
            <person name="King R."/>
        </authorList>
    </citation>
    <scope>NUCLEOTIDE SEQUENCE</scope>
</reference>
<dbReference type="AlphaFoldDB" id="A0A9N9WT86"/>
<reference evidence="7" key="2">
    <citation type="submission" date="2022-10" db="EMBL/GenBank/DDBJ databases">
        <authorList>
            <consortium name="ENA_rothamsted_submissions"/>
            <consortium name="culmorum"/>
            <person name="King R."/>
        </authorList>
    </citation>
    <scope>NUCLEOTIDE SEQUENCE</scope>
</reference>
<dbReference type="EMBL" id="OU895878">
    <property type="protein sequence ID" value="CAG9805030.1"/>
    <property type="molecule type" value="Genomic_DNA"/>
</dbReference>
<organism evidence="7 8">
    <name type="scientific">Chironomus riparius</name>
    <dbReference type="NCBI Taxonomy" id="315576"/>
    <lineage>
        <taxon>Eukaryota</taxon>
        <taxon>Metazoa</taxon>
        <taxon>Ecdysozoa</taxon>
        <taxon>Arthropoda</taxon>
        <taxon>Hexapoda</taxon>
        <taxon>Insecta</taxon>
        <taxon>Pterygota</taxon>
        <taxon>Neoptera</taxon>
        <taxon>Endopterygota</taxon>
        <taxon>Diptera</taxon>
        <taxon>Nematocera</taxon>
        <taxon>Chironomoidea</taxon>
        <taxon>Chironomidae</taxon>
        <taxon>Chironominae</taxon>
        <taxon>Chironomus</taxon>
    </lineage>
</organism>
<dbReference type="GO" id="GO:0071986">
    <property type="term" value="C:Ragulator complex"/>
    <property type="evidence" value="ECO:0007669"/>
    <property type="project" value="InterPro"/>
</dbReference>
<dbReference type="GO" id="GO:0071230">
    <property type="term" value="P:cellular response to amino acid stimulus"/>
    <property type="evidence" value="ECO:0007669"/>
    <property type="project" value="TreeGrafter"/>
</dbReference>
<dbReference type="GO" id="GO:0005085">
    <property type="term" value="F:guanyl-nucleotide exchange factor activity"/>
    <property type="evidence" value="ECO:0007669"/>
    <property type="project" value="TreeGrafter"/>
</dbReference>
<dbReference type="OrthoDB" id="76862at2759"/>
<name>A0A9N9WT86_9DIPT</name>
<comment type="subcellular location">
    <subcellularLocation>
        <location evidence="2">Cytoplasm</location>
    </subcellularLocation>
    <subcellularLocation>
        <location evidence="1">Lysosome</location>
    </subcellularLocation>
</comment>
<dbReference type="PANTHER" id="PTHR13342">
    <property type="entry name" value="RAGULATOR COMPLEX PROTEIN LAMTOR5"/>
    <property type="match status" value="1"/>
</dbReference>
<dbReference type="GO" id="GO:0005764">
    <property type="term" value="C:lysosome"/>
    <property type="evidence" value="ECO:0007669"/>
    <property type="project" value="UniProtKB-SubCell"/>
</dbReference>
<evidence type="ECO:0000256" key="6">
    <source>
        <dbReference type="ARBA" id="ARBA00032692"/>
    </source>
</evidence>
<keyword evidence="5" id="KW-0458">Lysosome</keyword>
<accession>A0A9N9WT86</accession>
<dbReference type="GO" id="GO:1904263">
    <property type="term" value="P:positive regulation of TORC1 signaling"/>
    <property type="evidence" value="ECO:0007669"/>
    <property type="project" value="TreeGrafter"/>
</dbReference>
<dbReference type="GO" id="GO:0043066">
    <property type="term" value="P:negative regulation of apoptotic process"/>
    <property type="evidence" value="ECO:0007669"/>
    <property type="project" value="InterPro"/>
</dbReference>
<comment type="similarity">
    <text evidence="3">Belongs to the LAMTOR5 family.</text>
</comment>
<dbReference type="PANTHER" id="PTHR13342:SF2">
    <property type="entry name" value="RAGULATOR COMPLEX PROTEIN LAMTOR5"/>
    <property type="match status" value="1"/>
</dbReference>
<evidence type="ECO:0000256" key="3">
    <source>
        <dbReference type="ARBA" id="ARBA00007795"/>
    </source>
</evidence>
<dbReference type="Proteomes" id="UP001153620">
    <property type="component" value="Chromosome 2"/>
</dbReference>
<keyword evidence="4" id="KW-0963">Cytoplasm</keyword>
<evidence type="ECO:0000256" key="5">
    <source>
        <dbReference type="ARBA" id="ARBA00023228"/>
    </source>
</evidence>
<dbReference type="Gene3D" id="3.30.450.30">
    <property type="entry name" value="Dynein light chain 2a, cytoplasmic"/>
    <property type="match status" value="1"/>
</dbReference>
<dbReference type="InterPro" id="IPR024135">
    <property type="entry name" value="LAMTOR5"/>
</dbReference>